<sequence>MTVAVYKIAGDGERWHVEVDSVAEGDWETKEAAYEAAVAAGSNAIKKGLGVRIEVPEPHGEASLG</sequence>
<accession>A0A0S3PUD7</accession>
<dbReference type="EMBL" id="AP014946">
    <property type="protein sequence ID" value="BAT59531.1"/>
    <property type="molecule type" value="Genomic_DNA"/>
</dbReference>
<dbReference type="Proteomes" id="UP000236884">
    <property type="component" value="Chromosome"/>
</dbReference>
<reference evidence="1 2" key="1">
    <citation type="submission" date="2015-08" db="EMBL/GenBank/DDBJ databases">
        <title>Investigation of the bacterial diversity of lava forest soil.</title>
        <authorList>
            <person name="Lee J.S."/>
        </authorList>
    </citation>
    <scope>NUCLEOTIDE SEQUENCE [LARGE SCALE GENOMIC DNA]</scope>
    <source>
        <strain evidence="1 2">GJW-30</strain>
    </source>
</reference>
<dbReference type="KEGG" id="vgo:GJW-30_1_02064"/>
<protein>
    <recommendedName>
        <fullName evidence="3">DUF2188 domain-containing protein</fullName>
    </recommendedName>
</protein>
<proteinExistence type="predicted"/>
<dbReference type="RefSeq" id="WP_096354996.1">
    <property type="nucleotide sequence ID" value="NZ_AP014946.1"/>
</dbReference>
<name>A0A0S3PUD7_9BRAD</name>
<evidence type="ECO:0000313" key="2">
    <source>
        <dbReference type="Proteomes" id="UP000236884"/>
    </source>
</evidence>
<evidence type="ECO:0008006" key="3">
    <source>
        <dbReference type="Google" id="ProtNLM"/>
    </source>
</evidence>
<gene>
    <name evidence="1" type="ORF">GJW-30_1_02064</name>
</gene>
<dbReference type="AlphaFoldDB" id="A0A0S3PUD7"/>
<evidence type="ECO:0000313" key="1">
    <source>
        <dbReference type="EMBL" id="BAT59531.1"/>
    </source>
</evidence>
<keyword evidence="2" id="KW-1185">Reference proteome</keyword>
<organism evidence="1 2">
    <name type="scientific">Variibacter gotjawalensis</name>
    <dbReference type="NCBI Taxonomy" id="1333996"/>
    <lineage>
        <taxon>Bacteria</taxon>
        <taxon>Pseudomonadati</taxon>
        <taxon>Pseudomonadota</taxon>
        <taxon>Alphaproteobacteria</taxon>
        <taxon>Hyphomicrobiales</taxon>
        <taxon>Nitrobacteraceae</taxon>
        <taxon>Variibacter</taxon>
    </lineage>
</organism>